<dbReference type="Pfam" id="PF14009">
    <property type="entry name" value="PADRE"/>
    <property type="match status" value="1"/>
</dbReference>
<evidence type="ECO:0000313" key="3">
    <source>
        <dbReference type="Proteomes" id="UP000653305"/>
    </source>
</evidence>
<comment type="caution">
    <text evidence="2">The sequence shown here is derived from an EMBL/GenBank/DDBJ whole genome shotgun (WGS) entry which is preliminary data.</text>
</comment>
<dbReference type="PANTHER" id="PTHR33148:SF3">
    <property type="entry name" value="DUF4228 DOMAIN PROTEIN"/>
    <property type="match status" value="1"/>
</dbReference>
<name>A0A830BI08_9LAMI</name>
<evidence type="ECO:0000313" key="2">
    <source>
        <dbReference type="EMBL" id="GFP83505.1"/>
    </source>
</evidence>
<dbReference type="Proteomes" id="UP000653305">
    <property type="component" value="Unassembled WGS sequence"/>
</dbReference>
<proteinExistence type="predicted"/>
<protein>
    <submittedName>
        <fullName evidence="2">Uncharacterized protein at1g66480</fullName>
    </submittedName>
</protein>
<dbReference type="AlphaFoldDB" id="A0A830BI08"/>
<keyword evidence="3" id="KW-1185">Reference proteome</keyword>
<dbReference type="OrthoDB" id="676555at2759"/>
<evidence type="ECO:0000256" key="1">
    <source>
        <dbReference type="SAM" id="Phobius"/>
    </source>
</evidence>
<organism evidence="2 3">
    <name type="scientific">Phtheirospermum japonicum</name>
    <dbReference type="NCBI Taxonomy" id="374723"/>
    <lineage>
        <taxon>Eukaryota</taxon>
        <taxon>Viridiplantae</taxon>
        <taxon>Streptophyta</taxon>
        <taxon>Embryophyta</taxon>
        <taxon>Tracheophyta</taxon>
        <taxon>Spermatophyta</taxon>
        <taxon>Magnoliopsida</taxon>
        <taxon>eudicotyledons</taxon>
        <taxon>Gunneridae</taxon>
        <taxon>Pentapetalae</taxon>
        <taxon>asterids</taxon>
        <taxon>lamiids</taxon>
        <taxon>Lamiales</taxon>
        <taxon>Orobanchaceae</taxon>
        <taxon>Orobanchaceae incertae sedis</taxon>
        <taxon>Phtheirospermum</taxon>
    </lineage>
</organism>
<keyword evidence="1" id="KW-0812">Transmembrane</keyword>
<reference evidence="2" key="1">
    <citation type="submission" date="2020-07" db="EMBL/GenBank/DDBJ databases">
        <title>Ethylene signaling mediates host invasion by parasitic plants.</title>
        <authorList>
            <person name="Yoshida S."/>
        </authorList>
    </citation>
    <scope>NUCLEOTIDE SEQUENCE</scope>
    <source>
        <strain evidence="2">Okayama</strain>
    </source>
</reference>
<dbReference type="EMBL" id="BMAC01000065">
    <property type="protein sequence ID" value="GFP83505.1"/>
    <property type="molecule type" value="Genomic_DNA"/>
</dbReference>
<keyword evidence="1" id="KW-1133">Transmembrane helix</keyword>
<gene>
    <name evidence="2" type="ORF">PHJA_000493900</name>
</gene>
<accession>A0A830BI08</accession>
<keyword evidence="1" id="KW-0472">Membrane</keyword>
<dbReference type="PANTHER" id="PTHR33148">
    <property type="entry name" value="PLASTID MOVEMENT IMPAIRED PROTEIN-RELATED"/>
    <property type="match status" value="1"/>
</dbReference>
<sequence>MKINGETLKLKIPVRAGSVMQNHPAHVLLESEAVRHYGVRAKPLEPQQELKPSRLYFLVQLSKLPERKAPRRVRSATHTSAKDRLESLMLARRSASDLGAVKPGVLANGGGAGGVRFRMRLPKAEVERLVSESKDAAEVAEKIVGLCIAGGGGAAEQSVDWKGAYDQRGPILRQVCFHLLIYILILNVAPFLW</sequence>
<feature type="transmembrane region" description="Helical" evidence="1">
    <location>
        <begin position="175"/>
        <end position="192"/>
    </location>
</feature>
<dbReference type="InterPro" id="IPR025322">
    <property type="entry name" value="PADRE_dom"/>
</dbReference>